<name>A0A915ARK6_PARUN</name>
<protein>
    <submittedName>
        <fullName evidence="2">Uncharacterized protein</fullName>
    </submittedName>
</protein>
<dbReference type="WBParaSite" id="PgR014X_g105_t01">
    <property type="protein sequence ID" value="PgR014X_g105_t01"/>
    <property type="gene ID" value="PgR014X_g105"/>
</dbReference>
<dbReference type="AlphaFoldDB" id="A0A915ARK6"/>
<accession>A0A915ARK6</accession>
<evidence type="ECO:0000313" key="2">
    <source>
        <dbReference type="WBParaSite" id="PgR014X_g105_t01"/>
    </source>
</evidence>
<keyword evidence="1" id="KW-1185">Reference proteome</keyword>
<evidence type="ECO:0000313" key="1">
    <source>
        <dbReference type="Proteomes" id="UP000887569"/>
    </source>
</evidence>
<sequence length="112" mass="12451">MNIRRFVAQQNQGGDYLAAEEELQSISTASAADSVVCVKSTVVASCYTLSSVCTVNPNDGTYLAYRVVGGRRHKNEAFRTSTFAFIYLRKAKCEVTIKIGVPRCIDYFRSEH</sequence>
<reference evidence="2" key="1">
    <citation type="submission" date="2022-11" db="UniProtKB">
        <authorList>
            <consortium name="WormBaseParasite"/>
        </authorList>
    </citation>
    <scope>IDENTIFICATION</scope>
</reference>
<organism evidence="1 2">
    <name type="scientific">Parascaris univalens</name>
    <name type="common">Nematode worm</name>
    <dbReference type="NCBI Taxonomy" id="6257"/>
    <lineage>
        <taxon>Eukaryota</taxon>
        <taxon>Metazoa</taxon>
        <taxon>Ecdysozoa</taxon>
        <taxon>Nematoda</taxon>
        <taxon>Chromadorea</taxon>
        <taxon>Rhabditida</taxon>
        <taxon>Spirurina</taxon>
        <taxon>Ascaridomorpha</taxon>
        <taxon>Ascaridoidea</taxon>
        <taxon>Ascarididae</taxon>
        <taxon>Parascaris</taxon>
    </lineage>
</organism>
<proteinExistence type="predicted"/>
<dbReference type="Proteomes" id="UP000887569">
    <property type="component" value="Unplaced"/>
</dbReference>